<dbReference type="Gene3D" id="2.60.40.2030">
    <property type="match status" value="1"/>
</dbReference>
<dbReference type="InterPro" id="IPR051171">
    <property type="entry name" value="CaCA"/>
</dbReference>
<dbReference type="Proteomes" id="UP001174909">
    <property type="component" value="Unassembled WGS sequence"/>
</dbReference>
<protein>
    <recommendedName>
        <fullName evidence="6">Calx-beta domain-containing protein</fullName>
    </recommendedName>
</protein>
<comment type="caution">
    <text evidence="7">The sequence shown here is derived from an EMBL/GenBank/DDBJ whole genome shotgun (WGS) entry which is preliminary data.</text>
</comment>
<dbReference type="GO" id="GO:0030001">
    <property type="term" value="P:metal ion transport"/>
    <property type="evidence" value="ECO:0007669"/>
    <property type="project" value="TreeGrafter"/>
</dbReference>
<evidence type="ECO:0000256" key="2">
    <source>
        <dbReference type="ARBA" id="ARBA00022737"/>
    </source>
</evidence>
<keyword evidence="4" id="KW-0406">Ion transport</keyword>
<sequence length="367" mass="39742">DIGVEITESITYTITTAQKNPSQAEDSDFGTSAQVTVDPPGPSACIDFTDLVLDDNVALEGDEAFTILVGDSMAMVTIIDDDVPIITSGDKTVRESVGTTDVCVSLLNPIEMVFDISYATADGSAQVPSDYTAASGTLSLSPSSDGTECAEITITDDDELEPRESFSILFTPNVPGSQPSTSTVNIEDDDQIGRHSGCSGSVNGETITSLYQQDSVSIRPYPKRWRVSLPNCGSSQVVIWIFCEDPPEMLRLHIARGNNLSPTSHGLLAQFWNIPIEVVDQGGDRAYLELFDPIQVEKYRRIDAVVSPRTWNMKNGPCYYVGNSQGGPSQSNDQTESVIEGKVGQYETDTLFSTSFVYSQFDESICT</sequence>
<keyword evidence="3" id="KW-0106">Calcium</keyword>
<dbReference type="PANTHER" id="PTHR11878">
    <property type="entry name" value="SODIUM/CALCIUM EXCHANGER"/>
    <property type="match status" value="1"/>
</dbReference>
<dbReference type="InterPro" id="IPR003644">
    <property type="entry name" value="Calx_beta"/>
</dbReference>
<dbReference type="GO" id="GO:0016020">
    <property type="term" value="C:membrane"/>
    <property type="evidence" value="ECO:0007669"/>
    <property type="project" value="InterPro"/>
</dbReference>
<dbReference type="InterPro" id="IPR038081">
    <property type="entry name" value="CalX-like_sf"/>
</dbReference>
<feature type="compositionally biased region" description="Polar residues" evidence="5">
    <location>
        <begin position="170"/>
        <end position="185"/>
    </location>
</feature>
<feature type="region of interest" description="Disordered" evidence="5">
    <location>
        <begin position="170"/>
        <end position="200"/>
    </location>
</feature>
<dbReference type="SMART" id="SM00237">
    <property type="entry name" value="Calx_beta"/>
    <property type="match status" value="1"/>
</dbReference>
<dbReference type="SUPFAM" id="SSF141072">
    <property type="entry name" value="CalX-like"/>
    <property type="match status" value="1"/>
</dbReference>
<evidence type="ECO:0000256" key="3">
    <source>
        <dbReference type="ARBA" id="ARBA00022837"/>
    </source>
</evidence>
<name>A0AA35WQ21_GEOBA</name>
<evidence type="ECO:0000256" key="1">
    <source>
        <dbReference type="ARBA" id="ARBA00022729"/>
    </source>
</evidence>
<organism evidence="7 8">
    <name type="scientific">Geodia barretti</name>
    <name type="common">Barrett's horny sponge</name>
    <dbReference type="NCBI Taxonomy" id="519541"/>
    <lineage>
        <taxon>Eukaryota</taxon>
        <taxon>Metazoa</taxon>
        <taxon>Porifera</taxon>
        <taxon>Demospongiae</taxon>
        <taxon>Heteroscleromorpha</taxon>
        <taxon>Tetractinellida</taxon>
        <taxon>Astrophorina</taxon>
        <taxon>Geodiidae</taxon>
        <taxon>Geodia</taxon>
    </lineage>
</organism>
<dbReference type="PANTHER" id="PTHR11878:SF65">
    <property type="entry name" value="NA_CA-EXCHANGE PROTEIN, ISOFORM G"/>
    <property type="match status" value="1"/>
</dbReference>
<evidence type="ECO:0000259" key="6">
    <source>
        <dbReference type="SMART" id="SM00237"/>
    </source>
</evidence>
<dbReference type="Pfam" id="PF03160">
    <property type="entry name" value="Calx-beta"/>
    <property type="match status" value="1"/>
</dbReference>
<accession>A0AA35WQ21</accession>
<evidence type="ECO:0000256" key="5">
    <source>
        <dbReference type="SAM" id="MobiDB-lite"/>
    </source>
</evidence>
<dbReference type="AlphaFoldDB" id="A0AA35WQ21"/>
<feature type="domain" description="Calx-beta" evidence="6">
    <location>
        <begin position="74"/>
        <end position="171"/>
    </location>
</feature>
<gene>
    <name evidence="7" type="ORF">GBAR_LOCUS14474</name>
</gene>
<proteinExistence type="predicted"/>
<reference evidence="7" key="1">
    <citation type="submission" date="2023-03" db="EMBL/GenBank/DDBJ databases">
        <authorList>
            <person name="Steffen K."/>
            <person name="Cardenas P."/>
        </authorList>
    </citation>
    <scope>NUCLEOTIDE SEQUENCE</scope>
</reference>
<dbReference type="EMBL" id="CASHTH010002114">
    <property type="protein sequence ID" value="CAI8024986.1"/>
    <property type="molecule type" value="Genomic_DNA"/>
</dbReference>
<dbReference type="GO" id="GO:0007154">
    <property type="term" value="P:cell communication"/>
    <property type="evidence" value="ECO:0007669"/>
    <property type="project" value="InterPro"/>
</dbReference>
<keyword evidence="1" id="KW-0732">Signal</keyword>
<evidence type="ECO:0000313" key="7">
    <source>
        <dbReference type="EMBL" id="CAI8024986.1"/>
    </source>
</evidence>
<evidence type="ECO:0000313" key="8">
    <source>
        <dbReference type="Proteomes" id="UP001174909"/>
    </source>
</evidence>
<feature type="non-terminal residue" evidence="7">
    <location>
        <position position="367"/>
    </location>
</feature>
<keyword evidence="4" id="KW-0813">Transport</keyword>
<evidence type="ECO:0000256" key="4">
    <source>
        <dbReference type="ARBA" id="ARBA00023065"/>
    </source>
</evidence>
<keyword evidence="8" id="KW-1185">Reference proteome</keyword>
<keyword evidence="2" id="KW-0677">Repeat</keyword>